<dbReference type="GO" id="GO:0000977">
    <property type="term" value="F:RNA polymerase II transcription regulatory region sequence-specific DNA binding"/>
    <property type="evidence" value="ECO:0007669"/>
    <property type="project" value="TreeGrafter"/>
</dbReference>
<evidence type="ECO:0000256" key="11">
    <source>
        <dbReference type="SAM" id="MobiDB-lite"/>
    </source>
</evidence>
<evidence type="ECO:0000256" key="5">
    <source>
        <dbReference type="ARBA" id="ARBA00022771"/>
    </source>
</evidence>
<dbReference type="SUPFAM" id="SSF57850">
    <property type="entry name" value="RING/U-box"/>
    <property type="match status" value="1"/>
</dbReference>
<evidence type="ECO:0000313" key="16">
    <source>
        <dbReference type="EMBL" id="CAL4765086.1"/>
    </source>
</evidence>
<reference evidence="16 17" key="2">
    <citation type="submission" date="2024-05" db="EMBL/GenBank/DDBJ databases">
        <authorList>
            <person name="Chen Y."/>
            <person name="Shah S."/>
            <person name="Dougan E. K."/>
            <person name="Thang M."/>
            <person name="Chan C."/>
        </authorList>
    </citation>
    <scope>NUCLEOTIDE SEQUENCE [LARGE SCALE GENOMIC DNA]</scope>
</reference>
<keyword evidence="3" id="KW-0479">Metal-binding</keyword>
<keyword evidence="17" id="KW-1185">Reference proteome</keyword>
<dbReference type="PROSITE" id="PS50016">
    <property type="entry name" value="ZF_PHD_2"/>
    <property type="match status" value="1"/>
</dbReference>
<gene>
    <name evidence="15" type="ORF">C1SCF055_LOCUS5892</name>
</gene>
<comment type="similarity">
    <text evidence="2">Belongs to the NFX1 family.</text>
</comment>
<evidence type="ECO:0000256" key="7">
    <source>
        <dbReference type="ARBA" id="ARBA00023015"/>
    </source>
</evidence>
<dbReference type="InterPro" id="IPR019787">
    <property type="entry name" value="Znf_PHD-finger"/>
</dbReference>
<keyword evidence="9" id="KW-0539">Nucleus</keyword>
<dbReference type="PANTHER" id="PTHR12360:SF12">
    <property type="entry name" value="TRANSCRIPTIONAL REPRESSOR NF-X1"/>
    <property type="match status" value="1"/>
</dbReference>
<feature type="compositionally biased region" description="Basic residues" evidence="11">
    <location>
        <begin position="12"/>
        <end position="24"/>
    </location>
</feature>
<evidence type="ECO:0000259" key="13">
    <source>
        <dbReference type="PROSITE" id="PS50089"/>
    </source>
</evidence>
<feature type="domain" description="PHD-type" evidence="12">
    <location>
        <begin position="151"/>
        <end position="207"/>
    </location>
</feature>
<keyword evidence="6" id="KW-0862">Zinc</keyword>
<keyword evidence="7" id="KW-0805">Transcription regulation</keyword>
<dbReference type="InterPro" id="IPR000967">
    <property type="entry name" value="Znf_NFX1"/>
</dbReference>
<dbReference type="AlphaFoldDB" id="A0A9P1BQV2"/>
<comment type="caution">
    <text evidence="15">The sequence shown here is derived from an EMBL/GenBank/DDBJ whole genome shotgun (WGS) entry which is preliminary data.</text>
</comment>
<evidence type="ECO:0000256" key="1">
    <source>
        <dbReference type="ARBA" id="ARBA00004123"/>
    </source>
</evidence>
<evidence type="ECO:0000256" key="2">
    <source>
        <dbReference type="ARBA" id="ARBA00007269"/>
    </source>
</evidence>
<evidence type="ECO:0000259" key="14">
    <source>
        <dbReference type="PROSITE" id="PS52002"/>
    </source>
</evidence>
<feature type="region of interest" description="Disordered" evidence="11">
    <location>
        <begin position="1"/>
        <end position="139"/>
    </location>
</feature>
<sequence>MSHVSVALGSRKGSRGKGKGKRRSTGSESRGADSSNWRVREQPESGGADSSTWRAVREPEVEASAPATESQQGGEGDRKRQPGGKGKGKGKSKHKNKERNDGDEGFKDQSKDTKNPSQVRKERKAPELSRMQTPEYGSVTERLADQLSRGTYDCMICLNKVKPSHQIWPCDQCWAVFHLKCIKSWIQRCNSAGGLEFDWACPGCRYHRVDLMPKYSCYCKKLDEPELNPHWLAHSCGDVCEKDRGCPHKCPELCHPGPCPRCTAVGGPGRCHCGKESSETTRCGDPKQWSCGAPCGRTLSCSLHSCKARCHQGPCPPCAETSQESCYCGKTEEMRLCGQSEFSCRKPCGKLLDCKEHFCERECHPGDCGTCLRDPVRWGDRCACGKTYNCSHESARARLRRFARSLENNLTNQKVIFPNARQSLLRICRLRHSTLIDDLGWRSQEVPCPSLLYTAHECALGTTKRSPCQPDICILSVITSLSNGVCSSSGSARTGVRAALCRAGPVLLWAILMADGREFYGLELFEETQVQHAVQQESVPTCPNHLLPFLPPLVSTSLNALIDKCIGSRIWVIMKGDKEIVGTLRGFDDYVNMVMDDVREYTFTPQGKKITHLESILLNGNNITMMIPGGDPEEGDKGAA</sequence>
<feature type="domain" description="Sm" evidence="14">
    <location>
        <begin position="557"/>
        <end position="632"/>
    </location>
</feature>
<feature type="compositionally biased region" description="Basic and acidic residues" evidence="11">
    <location>
        <begin position="98"/>
        <end position="114"/>
    </location>
</feature>
<name>A0A9P1BQV2_9DINO</name>
<dbReference type="EMBL" id="CAMXCT020000365">
    <property type="protein sequence ID" value="CAL1131149.1"/>
    <property type="molecule type" value="Genomic_DNA"/>
</dbReference>
<dbReference type="EMBL" id="CAMXCT010000365">
    <property type="protein sequence ID" value="CAI3977774.1"/>
    <property type="molecule type" value="Genomic_DNA"/>
</dbReference>
<dbReference type="EMBL" id="CAMXCT030000365">
    <property type="protein sequence ID" value="CAL4765086.1"/>
    <property type="molecule type" value="Genomic_DNA"/>
</dbReference>
<dbReference type="Pfam" id="PF01423">
    <property type="entry name" value="LSM"/>
    <property type="match status" value="1"/>
</dbReference>
<evidence type="ECO:0000256" key="3">
    <source>
        <dbReference type="ARBA" id="ARBA00022723"/>
    </source>
</evidence>
<dbReference type="Gene3D" id="2.30.30.100">
    <property type="match status" value="1"/>
</dbReference>
<dbReference type="Proteomes" id="UP001152797">
    <property type="component" value="Unassembled WGS sequence"/>
</dbReference>
<dbReference type="SUPFAM" id="SSF50182">
    <property type="entry name" value="Sm-like ribonucleoproteins"/>
    <property type="match status" value="1"/>
</dbReference>
<dbReference type="FunFam" id="2.30.30.100:FF:000041">
    <property type="entry name" value="U6 snRNA-associated Sm-like protein LSm5"/>
    <property type="match status" value="1"/>
</dbReference>
<evidence type="ECO:0000256" key="6">
    <source>
        <dbReference type="ARBA" id="ARBA00022833"/>
    </source>
</evidence>
<evidence type="ECO:0000256" key="8">
    <source>
        <dbReference type="ARBA" id="ARBA00023163"/>
    </source>
</evidence>
<dbReference type="InterPro" id="IPR047575">
    <property type="entry name" value="Sm"/>
</dbReference>
<dbReference type="GO" id="GO:0008270">
    <property type="term" value="F:zinc ion binding"/>
    <property type="evidence" value="ECO:0007669"/>
    <property type="project" value="UniProtKB-KW"/>
</dbReference>
<dbReference type="SMART" id="SM00651">
    <property type="entry name" value="Sm"/>
    <property type="match status" value="1"/>
</dbReference>
<evidence type="ECO:0000313" key="15">
    <source>
        <dbReference type="EMBL" id="CAI3977774.1"/>
    </source>
</evidence>
<dbReference type="PROSITE" id="PS52002">
    <property type="entry name" value="SM"/>
    <property type="match status" value="1"/>
</dbReference>
<feature type="compositionally biased region" description="Basic residues" evidence="11">
    <location>
        <begin position="86"/>
        <end position="97"/>
    </location>
</feature>
<proteinExistence type="inferred from homology"/>
<dbReference type="PANTHER" id="PTHR12360">
    <property type="entry name" value="NUCLEAR TRANSCRIPTION FACTOR, X-BOX BINDING 1 NFX1"/>
    <property type="match status" value="1"/>
</dbReference>
<accession>A0A9P1BQV2</accession>
<evidence type="ECO:0000256" key="9">
    <source>
        <dbReference type="ARBA" id="ARBA00023242"/>
    </source>
</evidence>
<dbReference type="SMART" id="SM00438">
    <property type="entry name" value="ZnF_NFX"/>
    <property type="match status" value="3"/>
</dbReference>
<keyword evidence="5 10" id="KW-0863">Zinc-finger</keyword>
<dbReference type="PROSITE" id="PS50089">
    <property type="entry name" value="ZF_RING_2"/>
    <property type="match status" value="1"/>
</dbReference>
<evidence type="ECO:0000256" key="4">
    <source>
        <dbReference type="ARBA" id="ARBA00022737"/>
    </source>
</evidence>
<reference evidence="15" key="1">
    <citation type="submission" date="2022-10" db="EMBL/GenBank/DDBJ databases">
        <authorList>
            <person name="Chen Y."/>
            <person name="Dougan E. K."/>
            <person name="Chan C."/>
            <person name="Rhodes N."/>
            <person name="Thang M."/>
        </authorList>
    </citation>
    <scope>NUCLEOTIDE SEQUENCE</scope>
</reference>
<dbReference type="GO" id="GO:0005634">
    <property type="term" value="C:nucleus"/>
    <property type="evidence" value="ECO:0007669"/>
    <property type="project" value="UniProtKB-SubCell"/>
</dbReference>
<evidence type="ECO:0000256" key="10">
    <source>
        <dbReference type="PROSITE-ProRule" id="PRU00175"/>
    </source>
</evidence>
<dbReference type="CDD" id="cd01732">
    <property type="entry name" value="LSm5"/>
    <property type="match status" value="1"/>
</dbReference>
<dbReference type="InterPro" id="IPR010920">
    <property type="entry name" value="LSM_dom_sf"/>
</dbReference>
<protein>
    <submittedName>
        <fullName evidence="16">Transcriptional repressor NF-X1 homolog</fullName>
    </submittedName>
</protein>
<dbReference type="OrthoDB" id="429711at2759"/>
<evidence type="ECO:0000313" key="17">
    <source>
        <dbReference type="Proteomes" id="UP001152797"/>
    </source>
</evidence>
<dbReference type="InterPro" id="IPR001841">
    <property type="entry name" value="Znf_RING"/>
</dbReference>
<feature type="domain" description="RING-type" evidence="13">
    <location>
        <begin position="154"/>
        <end position="205"/>
    </location>
</feature>
<keyword evidence="8" id="KW-0804">Transcription</keyword>
<keyword evidence="4" id="KW-0677">Repeat</keyword>
<dbReference type="CDD" id="cd06008">
    <property type="entry name" value="NF-X1-zinc-finger"/>
    <property type="match status" value="3"/>
</dbReference>
<dbReference type="InterPro" id="IPR001163">
    <property type="entry name" value="Sm_dom_euk/arc"/>
</dbReference>
<dbReference type="InterPro" id="IPR034078">
    <property type="entry name" value="NFX1_fam"/>
</dbReference>
<organism evidence="15">
    <name type="scientific">Cladocopium goreaui</name>
    <dbReference type="NCBI Taxonomy" id="2562237"/>
    <lineage>
        <taxon>Eukaryota</taxon>
        <taxon>Sar</taxon>
        <taxon>Alveolata</taxon>
        <taxon>Dinophyceae</taxon>
        <taxon>Suessiales</taxon>
        <taxon>Symbiodiniaceae</taxon>
        <taxon>Cladocopium</taxon>
    </lineage>
</organism>
<dbReference type="InterPro" id="IPR033871">
    <property type="entry name" value="LSm5"/>
</dbReference>
<dbReference type="GO" id="GO:0003723">
    <property type="term" value="F:RNA binding"/>
    <property type="evidence" value="ECO:0007669"/>
    <property type="project" value="InterPro"/>
</dbReference>
<evidence type="ECO:0000259" key="12">
    <source>
        <dbReference type="PROSITE" id="PS50016"/>
    </source>
</evidence>
<comment type="subcellular location">
    <subcellularLocation>
        <location evidence="1">Nucleus</location>
    </subcellularLocation>
</comment>
<dbReference type="GO" id="GO:0000981">
    <property type="term" value="F:DNA-binding transcription factor activity, RNA polymerase II-specific"/>
    <property type="evidence" value="ECO:0007669"/>
    <property type="project" value="TreeGrafter"/>
</dbReference>